<organism evidence="1 2">
    <name type="scientific">Nonomuraea typhae</name>
    <dbReference type="NCBI Taxonomy" id="2603600"/>
    <lineage>
        <taxon>Bacteria</taxon>
        <taxon>Bacillati</taxon>
        <taxon>Actinomycetota</taxon>
        <taxon>Actinomycetes</taxon>
        <taxon>Streptosporangiales</taxon>
        <taxon>Streptosporangiaceae</taxon>
        <taxon>Nonomuraea</taxon>
    </lineage>
</organism>
<accession>A0ABW7YRB9</accession>
<evidence type="ECO:0000313" key="2">
    <source>
        <dbReference type="Proteomes" id="UP001612741"/>
    </source>
</evidence>
<dbReference type="RefSeq" id="WP_397081412.1">
    <property type="nucleotide sequence ID" value="NZ_JBITGY010000003.1"/>
</dbReference>
<proteinExistence type="predicted"/>
<sequence length="425" mass="44221">MSAGAMAVVAVPAVLPVAVGVLAIGGAALLIARAASRGAVLAAEGAVVLGDTMEAELARLADERRAADQWRDAAALVVKHNARIAALRAAAGKMSLALALPEPLAVAGADLATIGAWCADTTARLDQALAVLSSHTAGAACRRLAGKLGGTSAPLVSVAQALARARLTPPRPTPAAPGAVADKLDTQLAKLSSEVSAEDYAQILETAAGIRMATSVQAERAGLDQLVRQVHDANAAARRRREDAVCAGAYLQSFRATGLPDAGDGGAARVLERLNAVVDGDAPLDDDLRVRAEELNREALCRAQQMYLRETVAALMRDMGWDVAGDAQILTLTRDDWSGHHAAVDVGDRMVRGHVVRTAPPAGADGRRQDRERCADFARDFDGMAARLPAEHSRPEISVDAAVEVAAPAAGATRRREGPIYRERS</sequence>
<dbReference type="EMBL" id="JBITGY010000003">
    <property type="protein sequence ID" value="MFI6498155.1"/>
    <property type="molecule type" value="Genomic_DNA"/>
</dbReference>
<evidence type="ECO:0008006" key="3">
    <source>
        <dbReference type="Google" id="ProtNLM"/>
    </source>
</evidence>
<gene>
    <name evidence="1" type="ORF">ACIBG2_12250</name>
</gene>
<keyword evidence="2" id="KW-1185">Reference proteome</keyword>
<dbReference type="Proteomes" id="UP001612741">
    <property type="component" value="Unassembled WGS sequence"/>
</dbReference>
<name>A0ABW7YRB9_9ACTN</name>
<evidence type="ECO:0000313" key="1">
    <source>
        <dbReference type="EMBL" id="MFI6498155.1"/>
    </source>
</evidence>
<reference evidence="1 2" key="1">
    <citation type="submission" date="2024-10" db="EMBL/GenBank/DDBJ databases">
        <title>The Natural Products Discovery Center: Release of the First 8490 Sequenced Strains for Exploring Actinobacteria Biosynthetic Diversity.</title>
        <authorList>
            <person name="Kalkreuter E."/>
            <person name="Kautsar S.A."/>
            <person name="Yang D."/>
            <person name="Bader C.D."/>
            <person name="Teijaro C.N."/>
            <person name="Fluegel L."/>
            <person name="Davis C.M."/>
            <person name="Simpson J.R."/>
            <person name="Lauterbach L."/>
            <person name="Steele A.D."/>
            <person name="Gui C."/>
            <person name="Meng S."/>
            <person name="Li G."/>
            <person name="Viehrig K."/>
            <person name="Ye F."/>
            <person name="Su P."/>
            <person name="Kiefer A.F."/>
            <person name="Nichols A."/>
            <person name="Cepeda A.J."/>
            <person name="Yan W."/>
            <person name="Fan B."/>
            <person name="Jiang Y."/>
            <person name="Adhikari A."/>
            <person name="Zheng C.-J."/>
            <person name="Schuster L."/>
            <person name="Cowan T.M."/>
            <person name="Smanski M.J."/>
            <person name="Chevrette M.G."/>
            <person name="De Carvalho L.P.S."/>
            <person name="Shen B."/>
        </authorList>
    </citation>
    <scope>NUCLEOTIDE SEQUENCE [LARGE SCALE GENOMIC DNA]</scope>
    <source>
        <strain evidence="1 2">NPDC050545</strain>
    </source>
</reference>
<comment type="caution">
    <text evidence="1">The sequence shown here is derived from an EMBL/GenBank/DDBJ whole genome shotgun (WGS) entry which is preliminary data.</text>
</comment>
<protein>
    <recommendedName>
        <fullName evidence="3">DUF222 domain-containing protein</fullName>
    </recommendedName>
</protein>